<dbReference type="InterPro" id="IPR050640">
    <property type="entry name" value="Bact_2-comp_sensor_kinase"/>
</dbReference>
<dbReference type="AlphaFoldDB" id="A0A418YC97"/>
<evidence type="ECO:0000256" key="1">
    <source>
        <dbReference type="SAM" id="Phobius"/>
    </source>
</evidence>
<dbReference type="PANTHER" id="PTHR34220:SF9">
    <property type="entry name" value="SIGNAL TRANSDUCTION HISTIDINE KINASE INTERNAL REGION DOMAIN-CONTAINING PROTEIN"/>
    <property type="match status" value="1"/>
</dbReference>
<dbReference type="InterPro" id="IPR036890">
    <property type="entry name" value="HATPase_C_sf"/>
</dbReference>
<organism evidence="4 5">
    <name type="scientific">Motilimonas pumila</name>
    <dbReference type="NCBI Taxonomy" id="2303987"/>
    <lineage>
        <taxon>Bacteria</taxon>
        <taxon>Pseudomonadati</taxon>
        <taxon>Pseudomonadota</taxon>
        <taxon>Gammaproteobacteria</taxon>
        <taxon>Alteromonadales</taxon>
        <taxon>Alteromonadales genera incertae sedis</taxon>
        <taxon>Motilimonas</taxon>
    </lineage>
</organism>
<feature type="transmembrane region" description="Helical" evidence="1">
    <location>
        <begin position="16"/>
        <end position="37"/>
    </location>
</feature>
<evidence type="ECO:0000259" key="2">
    <source>
        <dbReference type="Pfam" id="PF02518"/>
    </source>
</evidence>
<proteinExistence type="predicted"/>
<feature type="domain" description="Signal transduction histidine kinase internal region" evidence="3">
    <location>
        <begin position="161"/>
        <end position="239"/>
    </location>
</feature>
<reference evidence="4 5" key="1">
    <citation type="submission" date="2018-09" db="EMBL/GenBank/DDBJ databases">
        <authorList>
            <person name="Wang F."/>
        </authorList>
    </citation>
    <scope>NUCLEOTIDE SEQUENCE [LARGE SCALE GENOMIC DNA]</scope>
    <source>
        <strain evidence="4 5">PLHSC7-2</strain>
    </source>
</reference>
<dbReference type="RefSeq" id="WP_119911503.1">
    <property type="nucleotide sequence ID" value="NZ_QZCH01000020.1"/>
</dbReference>
<feature type="domain" description="Histidine kinase/HSP90-like ATPase" evidence="2">
    <location>
        <begin position="259"/>
        <end position="350"/>
    </location>
</feature>
<keyword evidence="1" id="KW-0472">Membrane</keyword>
<comment type="caution">
    <text evidence="4">The sequence shown here is derived from an EMBL/GenBank/DDBJ whole genome shotgun (WGS) entry which is preliminary data.</text>
</comment>
<dbReference type="EMBL" id="QZCH01000020">
    <property type="protein sequence ID" value="RJG42151.1"/>
    <property type="molecule type" value="Genomic_DNA"/>
</dbReference>
<dbReference type="PANTHER" id="PTHR34220">
    <property type="entry name" value="SENSOR HISTIDINE KINASE YPDA"/>
    <property type="match status" value="1"/>
</dbReference>
<evidence type="ECO:0000313" key="5">
    <source>
        <dbReference type="Proteomes" id="UP000283255"/>
    </source>
</evidence>
<name>A0A418YC97_9GAMM</name>
<dbReference type="SUPFAM" id="SSF55874">
    <property type="entry name" value="ATPase domain of HSP90 chaperone/DNA topoisomerase II/histidine kinase"/>
    <property type="match status" value="1"/>
</dbReference>
<dbReference type="Proteomes" id="UP000283255">
    <property type="component" value="Unassembled WGS sequence"/>
</dbReference>
<dbReference type="Pfam" id="PF06580">
    <property type="entry name" value="His_kinase"/>
    <property type="match status" value="1"/>
</dbReference>
<evidence type="ECO:0000259" key="3">
    <source>
        <dbReference type="Pfam" id="PF06580"/>
    </source>
</evidence>
<dbReference type="GO" id="GO:0016020">
    <property type="term" value="C:membrane"/>
    <property type="evidence" value="ECO:0007669"/>
    <property type="project" value="InterPro"/>
</dbReference>
<dbReference type="InterPro" id="IPR010559">
    <property type="entry name" value="Sig_transdc_His_kin_internal"/>
</dbReference>
<dbReference type="Gene3D" id="3.30.565.10">
    <property type="entry name" value="Histidine kinase-like ATPase, C-terminal domain"/>
    <property type="match status" value="1"/>
</dbReference>
<dbReference type="Pfam" id="PF02518">
    <property type="entry name" value="HATPase_c"/>
    <property type="match status" value="1"/>
</dbReference>
<gene>
    <name evidence="4" type="ORF">D1Z90_14500</name>
</gene>
<keyword evidence="4" id="KW-0418">Kinase</keyword>
<evidence type="ECO:0000313" key="4">
    <source>
        <dbReference type="EMBL" id="RJG42151.1"/>
    </source>
</evidence>
<protein>
    <submittedName>
        <fullName evidence="4">Sensor histidine kinase</fullName>
    </submittedName>
</protein>
<dbReference type="OrthoDB" id="2514702at2"/>
<sequence length="362" mass="40250">MSFRLDPHTQKLRSKGVLVDLVVSSLVSFAIAIILYVTELSTNFARAAWISHAFGMSCIAVAIYMDHAYPKMRQKKKTFTIAGIGMPLGALLTYFILIYYDTDLSPEFAERMKKALIISFSVGLVVTFFFYTRDKTVMIQNKLNETLLQKTRHEKALVESQLKMLQSQIEPHFLFNTLANIQAMIFHNPDVASKLLSNLTDLLRQSLTKTRQDSIAIADEVSFIRSYLSIQQIRLGERLTFKLEVDNTLPDGCRIPPLLLQPLVENAIKHGIGPRTEGGKISIQFTEQGGQLVVSIADDGIGFASSPTKGNGIALNNIRNRLNSLFNSEGKLLIFENEDGGVTSQVHIPLITSNVSLTNKAA</sequence>
<dbReference type="InterPro" id="IPR003594">
    <property type="entry name" value="HATPase_dom"/>
</dbReference>
<keyword evidence="1" id="KW-0812">Transmembrane</keyword>
<feature type="transmembrane region" description="Helical" evidence="1">
    <location>
        <begin position="115"/>
        <end position="132"/>
    </location>
</feature>
<reference evidence="4 5" key="2">
    <citation type="submission" date="2019-01" db="EMBL/GenBank/DDBJ databases">
        <title>Motilimonas pumilus sp. nov., isolated from the gut of sea cucumber (Apostichopus japonicus).</title>
        <authorList>
            <person name="Wang F.-Q."/>
            <person name="Ren L.-H."/>
            <person name="Lin Y.-W."/>
            <person name="Sun G.-H."/>
            <person name="Du Z.-J."/>
            <person name="Zhao J.-X."/>
            <person name="Liu X.-J."/>
            <person name="Liu L.-J."/>
        </authorList>
    </citation>
    <scope>NUCLEOTIDE SEQUENCE [LARGE SCALE GENOMIC DNA]</scope>
    <source>
        <strain evidence="4 5">PLHSC7-2</strain>
    </source>
</reference>
<keyword evidence="5" id="KW-1185">Reference proteome</keyword>
<keyword evidence="1" id="KW-1133">Transmembrane helix</keyword>
<feature type="transmembrane region" description="Helical" evidence="1">
    <location>
        <begin position="49"/>
        <end position="67"/>
    </location>
</feature>
<keyword evidence="4" id="KW-0808">Transferase</keyword>
<dbReference type="GO" id="GO:0000155">
    <property type="term" value="F:phosphorelay sensor kinase activity"/>
    <property type="evidence" value="ECO:0007669"/>
    <property type="project" value="InterPro"/>
</dbReference>
<accession>A0A418YC97</accession>
<feature type="transmembrane region" description="Helical" evidence="1">
    <location>
        <begin position="79"/>
        <end position="100"/>
    </location>
</feature>